<evidence type="ECO:0000313" key="1">
    <source>
        <dbReference type="EMBL" id="ABB45134.1"/>
    </source>
</evidence>
<keyword evidence="2" id="KW-1185">Reference proteome</keyword>
<protein>
    <submittedName>
        <fullName evidence="1">Uncharacterized protein</fullName>
    </submittedName>
</protein>
<dbReference type="Pfam" id="PF02635">
    <property type="entry name" value="DsrE"/>
    <property type="match status" value="1"/>
</dbReference>
<evidence type="ECO:0000313" key="2">
    <source>
        <dbReference type="Proteomes" id="UP000002714"/>
    </source>
</evidence>
<dbReference type="InterPro" id="IPR003787">
    <property type="entry name" value="Sulphur_relay_DsrE/F-like"/>
</dbReference>
<dbReference type="Gene3D" id="3.40.1260.10">
    <property type="entry name" value="DsrEFH-like"/>
    <property type="match status" value="1"/>
</dbReference>
<sequence length="147" mass="16443">MRNIFILISLFITVASAHEYKSVFNCNAKDMSYIASRMVLIERTMDMIQKSGDSTDFALTIHGNCSKIVSKDYDLIVKEDEIESVKLAQSQLIKLDKRGVKIVVCAMSLNANAIDESSVISAVKISPNSYLDTIKYQNNGYALMVFE</sequence>
<accession>Q30PE7</accession>
<dbReference type="EMBL" id="CP000153">
    <property type="protein sequence ID" value="ABB45134.1"/>
    <property type="molecule type" value="Genomic_DNA"/>
</dbReference>
<name>Q30PE7_SULDN</name>
<dbReference type="KEGG" id="tdn:Suden_1860"/>
<dbReference type="InterPro" id="IPR027396">
    <property type="entry name" value="DsrEFH-like"/>
</dbReference>
<dbReference type="RefSeq" id="WP_011373474.1">
    <property type="nucleotide sequence ID" value="NC_007575.1"/>
</dbReference>
<dbReference type="STRING" id="326298.Suden_1860"/>
<proteinExistence type="predicted"/>
<dbReference type="Proteomes" id="UP000002714">
    <property type="component" value="Chromosome"/>
</dbReference>
<dbReference type="SUPFAM" id="SSF75169">
    <property type="entry name" value="DsrEFH-like"/>
    <property type="match status" value="1"/>
</dbReference>
<gene>
    <name evidence="1" type="ordered locus">Suden_1860</name>
</gene>
<reference evidence="1 2" key="1">
    <citation type="journal article" date="2008" name="Appl. Environ. Microbiol.">
        <title>Genome of the epsilonproteobacterial chemolithoautotroph Sulfurimonas denitrificans.</title>
        <authorList>
            <person name="Sievert S.M."/>
            <person name="Scott K.M."/>
            <person name="Klotz M.G."/>
            <person name="Chain P.S.G."/>
            <person name="Hauser L.J."/>
            <person name="Hemp J."/>
            <person name="Huegler M."/>
            <person name="Land M."/>
            <person name="Lapidus A."/>
            <person name="Larimer F.W."/>
            <person name="Lucas S."/>
            <person name="Malfatti S.A."/>
            <person name="Meyer F."/>
            <person name="Paulsen I.T."/>
            <person name="Ren Q."/>
            <person name="Simon J."/>
            <person name="Bailey K."/>
            <person name="Diaz E."/>
            <person name="Fitzpatrick K.A."/>
            <person name="Glover B."/>
            <person name="Gwatney N."/>
            <person name="Korajkic A."/>
            <person name="Long A."/>
            <person name="Mobberley J.M."/>
            <person name="Pantry S.N."/>
            <person name="Pazder G."/>
            <person name="Peterson S."/>
            <person name="Quintanilla J.D."/>
            <person name="Sprinkle R."/>
            <person name="Stephens J."/>
            <person name="Thomas P."/>
            <person name="Vaughn R."/>
            <person name="Weber M.J."/>
            <person name="Wooten L.L."/>
        </authorList>
    </citation>
    <scope>NUCLEOTIDE SEQUENCE [LARGE SCALE GENOMIC DNA]</scope>
    <source>
        <strain evidence="2">ATCC 33889 / DSM 1251</strain>
    </source>
</reference>
<dbReference type="HOGENOM" id="CLU_130451_0_0_7"/>
<dbReference type="AlphaFoldDB" id="Q30PE7"/>
<organism evidence="1 2">
    <name type="scientific">Sulfurimonas denitrificans (strain ATCC 33889 / DSM 1251)</name>
    <name type="common">Thiomicrospira denitrificans (strain ATCC 33889 / DSM 1251)</name>
    <dbReference type="NCBI Taxonomy" id="326298"/>
    <lineage>
        <taxon>Bacteria</taxon>
        <taxon>Pseudomonadati</taxon>
        <taxon>Campylobacterota</taxon>
        <taxon>Epsilonproteobacteria</taxon>
        <taxon>Campylobacterales</taxon>
        <taxon>Sulfurimonadaceae</taxon>
        <taxon>Sulfurimonas</taxon>
    </lineage>
</organism>
<dbReference type="eggNOG" id="COG0247">
    <property type="taxonomic scope" value="Bacteria"/>
</dbReference>